<evidence type="ECO:0000256" key="2">
    <source>
        <dbReference type="ARBA" id="ARBA00005201"/>
    </source>
</evidence>
<keyword evidence="8 14" id="KW-0418">Kinase</keyword>
<evidence type="ECO:0000256" key="1">
    <source>
        <dbReference type="ARBA" id="ARBA00004726"/>
    </source>
</evidence>
<dbReference type="PANTHER" id="PTHR22749:SF6">
    <property type="entry name" value="RIBOFLAVIN KINASE"/>
    <property type="match status" value="1"/>
</dbReference>
<dbReference type="NCBIfam" id="TIGR00125">
    <property type="entry name" value="cyt_tran_rel"/>
    <property type="match status" value="1"/>
</dbReference>
<comment type="catalytic activity">
    <reaction evidence="12 14">
        <text>riboflavin + ATP = FMN + ADP + H(+)</text>
        <dbReference type="Rhea" id="RHEA:14357"/>
        <dbReference type="ChEBI" id="CHEBI:15378"/>
        <dbReference type="ChEBI" id="CHEBI:30616"/>
        <dbReference type="ChEBI" id="CHEBI:57986"/>
        <dbReference type="ChEBI" id="CHEBI:58210"/>
        <dbReference type="ChEBI" id="CHEBI:456216"/>
        <dbReference type="EC" id="2.7.1.26"/>
    </reaction>
</comment>
<evidence type="ECO:0000256" key="5">
    <source>
        <dbReference type="ARBA" id="ARBA00022679"/>
    </source>
</evidence>
<dbReference type="SUPFAM" id="SSF52374">
    <property type="entry name" value="Nucleotidylyl transferase"/>
    <property type="match status" value="1"/>
</dbReference>
<sequence length="312" mass="35622">MEMITVNEKQQLVEATPLTLVIGNFDGVHKGHQVILQKAREQMKDGEILAVMGFADHPLWVLKNDQDFDKKITPEQDKLHLLERLGVDRYYHLKITKDDIKTTFWEFVFEQLSNLKVNRIVMGEGADYDEASHTEFLNLCDWQGIEVTVVPKVKVNGTKISSRTIRDYIKEGLMDPVHALLGRPFTVTGTVVHGEKMGRKLGFPTLNLGEVDSYVVPKPGVYLGIVGIHEDGVISEYWNTLISAGYRPAVNGHRYLIEAHLLNFSGDLYDKTVSVSFLRFMREELNFDNLDDLVEQMEKDKIEGEKLMGQNW</sequence>
<dbReference type="SUPFAM" id="SSF82114">
    <property type="entry name" value="Riboflavin kinase-like"/>
    <property type="match status" value="1"/>
</dbReference>
<evidence type="ECO:0000256" key="8">
    <source>
        <dbReference type="ARBA" id="ARBA00022777"/>
    </source>
</evidence>
<dbReference type="EMBL" id="BAAADO010000003">
    <property type="protein sequence ID" value="GAA0489717.1"/>
    <property type="molecule type" value="Genomic_DNA"/>
</dbReference>
<evidence type="ECO:0000313" key="16">
    <source>
        <dbReference type="EMBL" id="GAA0489717.1"/>
    </source>
</evidence>
<evidence type="ECO:0000256" key="10">
    <source>
        <dbReference type="ARBA" id="ARBA00022840"/>
    </source>
</evidence>
<evidence type="ECO:0000256" key="6">
    <source>
        <dbReference type="ARBA" id="ARBA00022695"/>
    </source>
</evidence>
<dbReference type="InterPro" id="IPR004821">
    <property type="entry name" value="Cyt_trans-like"/>
</dbReference>
<evidence type="ECO:0000256" key="7">
    <source>
        <dbReference type="ARBA" id="ARBA00022741"/>
    </source>
</evidence>
<evidence type="ECO:0000256" key="13">
    <source>
        <dbReference type="ARBA" id="ARBA00049494"/>
    </source>
</evidence>
<dbReference type="CDD" id="cd02064">
    <property type="entry name" value="FAD_synthetase_N"/>
    <property type="match status" value="1"/>
</dbReference>
<dbReference type="InterPro" id="IPR014729">
    <property type="entry name" value="Rossmann-like_a/b/a_fold"/>
</dbReference>
<dbReference type="Gene3D" id="3.40.50.620">
    <property type="entry name" value="HUPs"/>
    <property type="match status" value="1"/>
</dbReference>
<dbReference type="Proteomes" id="UP001500880">
    <property type="component" value="Unassembled WGS sequence"/>
</dbReference>
<keyword evidence="6 14" id="KW-0548">Nucleotidyltransferase</keyword>
<keyword evidence="7 14" id="KW-0547">Nucleotide-binding</keyword>
<protein>
    <recommendedName>
        <fullName evidence="14">Riboflavin biosynthesis protein</fullName>
    </recommendedName>
    <domain>
        <recommendedName>
            <fullName evidence="14">Riboflavin kinase</fullName>
            <ecNumber evidence="14">2.7.1.26</ecNumber>
        </recommendedName>
        <alternativeName>
            <fullName evidence="14">Flavokinase</fullName>
        </alternativeName>
    </domain>
    <domain>
        <recommendedName>
            <fullName evidence="14">FMN adenylyltransferase</fullName>
            <ecNumber evidence="14">2.7.7.2</ecNumber>
        </recommendedName>
        <alternativeName>
            <fullName evidence="14">FAD pyrophosphorylase</fullName>
        </alternativeName>
        <alternativeName>
            <fullName evidence="14">FAD synthase</fullName>
        </alternativeName>
    </domain>
</protein>
<organism evidence="16 17">
    <name type="scientific">Salinibacillus aidingensis</name>
    <dbReference type="NCBI Taxonomy" id="237684"/>
    <lineage>
        <taxon>Bacteria</taxon>
        <taxon>Bacillati</taxon>
        <taxon>Bacillota</taxon>
        <taxon>Bacilli</taxon>
        <taxon>Bacillales</taxon>
        <taxon>Bacillaceae</taxon>
        <taxon>Salinibacillus</taxon>
    </lineage>
</organism>
<dbReference type="NCBIfam" id="TIGR00083">
    <property type="entry name" value="ribF"/>
    <property type="match status" value="1"/>
</dbReference>
<dbReference type="Pfam" id="PF01687">
    <property type="entry name" value="Flavokinase"/>
    <property type="match status" value="1"/>
</dbReference>
<dbReference type="InterPro" id="IPR023465">
    <property type="entry name" value="Riboflavin_kinase_dom_sf"/>
</dbReference>
<evidence type="ECO:0000256" key="11">
    <source>
        <dbReference type="ARBA" id="ARBA00023268"/>
    </source>
</evidence>
<dbReference type="InterPro" id="IPR002606">
    <property type="entry name" value="Riboflavin_kinase_bac"/>
</dbReference>
<proteinExistence type="inferred from homology"/>
<dbReference type="EC" id="2.7.1.26" evidence="14"/>
<comment type="catalytic activity">
    <reaction evidence="13 14">
        <text>FMN + ATP + H(+) = FAD + diphosphate</text>
        <dbReference type="Rhea" id="RHEA:17237"/>
        <dbReference type="ChEBI" id="CHEBI:15378"/>
        <dbReference type="ChEBI" id="CHEBI:30616"/>
        <dbReference type="ChEBI" id="CHEBI:33019"/>
        <dbReference type="ChEBI" id="CHEBI:57692"/>
        <dbReference type="ChEBI" id="CHEBI:58210"/>
        <dbReference type="EC" id="2.7.7.2"/>
    </reaction>
</comment>
<keyword evidence="17" id="KW-1185">Reference proteome</keyword>
<reference evidence="17" key="1">
    <citation type="journal article" date="2019" name="Int. J. Syst. Evol. Microbiol.">
        <title>The Global Catalogue of Microorganisms (GCM) 10K type strain sequencing project: providing services to taxonomists for standard genome sequencing and annotation.</title>
        <authorList>
            <consortium name="The Broad Institute Genomics Platform"/>
            <consortium name="The Broad Institute Genome Sequencing Center for Infectious Disease"/>
            <person name="Wu L."/>
            <person name="Ma J."/>
        </authorList>
    </citation>
    <scope>NUCLEOTIDE SEQUENCE [LARGE SCALE GENOMIC DNA]</scope>
    <source>
        <strain evidence="17">JCM 12389</strain>
    </source>
</reference>
<dbReference type="EC" id="2.7.7.2" evidence="14"/>
<keyword evidence="5 14" id="KW-0808">Transferase</keyword>
<feature type="domain" description="Riboflavin kinase" evidence="15">
    <location>
        <begin position="180"/>
        <end position="309"/>
    </location>
</feature>
<keyword evidence="9 14" id="KW-0274">FAD</keyword>
<dbReference type="Gene3D" id="2.40.30.30">
    <property type="entry name" value="Riboflavin kinase-like"/>
    <property type="match status" value="1"/>
</dbReference>
<dbReference type="GO" id="GO:0016301">
    <property type="term" value="F:kinase activity"/>
    <property type="evidence" value="ECO:0007669"/>
    <property type="project" value="UniProtKB-KW"/>
</dbReference>
<gene>
    <name evidence="16" type="primary">ribF_1</name>
    <name evidence="16" type="ORF">GCM10008986_14490</name>
</gene>
<dbReference type="Pfam" id="PF06574">
    <property type="entry name" value="FAD_syn"/>
    <property type="match status" value="1"/>
</dbReference>
<evidence type="ECO:0000256" key="4">
    <source>
        <dbReference type="ARBA" id="ARBA00022643"/>
    </source>
</evidence>
<dbReference type="InterPro" id="IPR015865">
    <property type="entry name" value="Riboflavin_kinase_bac/euk"/>
</dbReference>
<comment type="similarity">
    <text evidence="14">Belongs to the ribF family.</text>
</comment>
<comment type="caution">
    <text evidence="16">The sequence shown here is derived from an EMBL/GenBank/DDBJ whole genome shotgun (WGS) entry which is preliminary data.</text>
</comment>
<dbReference type="PANTHER" id="PTHR22749">
    <property type="entry name" value="RIBOFLAVIN KINASE/FMN ADENYLYLTRANSFERASE"/>
    <property type="match status" value="1"/>
</dbReference>
<keyword evidence="11" id="KW-0511">Multifunctional enzyme</keyword>
<keyword evidence="3 14" id="KW-0285">Flavoprotein</keyword>
<dbReference type="InterPro" id="IPR023468">
    <property type="entry name" value="Riboflavin_kinase"/>
</dbReference>
<evidence type="ECO:0000256" key="3">
    <source>
        <dbReference type="ARBA" id="ARBA00022630"/>
    </source>
</evidence>
<dbReference type="SMART" id="SM00904">
    <property type="entry name" value="Flavokinase"/>
    <property type="match status" value="1"/>
</dbReference>
<dbReference type="RefSeq" id="WP_343839265.1">
    <property type="nucleotide sequence ID" value="NZ_BAAADO010000003.1"/>
</dbReference>
<evidence type="ECO:0000256" key="12">
    <source>
        <dbReference type="ARBA" id="ARBA00047880"/>
    </source>
</evidence>
<dbReference type="InterPro" id="IPR015864">
    <property type="entry name" value="FAD_synthase"/>
</dbReference>
<keyword evidence="4 14" id="KW-0288">FMN</keyword>
<evidence type="ECO:0000256" key="14">
    <source>
        <dbReference type="PIRNR" id="PIRNR004491"/>
    </source>
</evidence>
<evidence type="ECO:0000259" key="15">
    <source>
        <dbReference type="SMART" id="SM00904"/>
    </source>
</evidence>
<evidence type="ECO:0000256" key="9">
    <source>
        <dbReference type="ARBA" id="ARBA00022827"/>
    </source>
</evidence>
<accession>A0ABP3KYV4</accession>
<dbReference type="PIRSF" id="PIRSF004491">
    <property type="entry name" value="FAD_Synth"/>
    <property type="match status" value="1"/>
</dbReference>
<keyword evidence="10 14" id="KW-0067">ATP-binding</keyword>
<name>A0ABP3KYV4_9BACI</name>
<evidence type="ECO:0000313" key="17">
    <source>
        <dbReference type="Proteomes" id="UP001500880"/>
    </source>
</evidence>
<comment type="pathway">
    <text evidence="2 14">Cofactor biosynthesis; FMN biosynthesis; FMN from riboflavin (ATP route): step 1/1.</text>
</comment>
<comment type="pathway">
    <text evidence="1 14">Cofactor biosynthesis; FAD biosynthesis; FAD from FMN: step 1/1.</text>
</comment>